<dbReference type="EMBL" id="KZ992582">
    <property type="protein sequence ID" value="RKP08643.1"/>
    <property type="molecule type" value="Genomic_DNA"/>
</dbReference>
<feature type="domain" description="ApaG" evidence="2">
    <location>
        <begin position="274"/>
        <end position="400"/>
    </location>
</feature>
<keyword evidence="4" id="KW-1185">Reference proteome</keyword>
<dbReference type="InterPro" id="IPR036047">
    <property type="entry name" value="F-box-like_dom_sf"/>
</dbReference>
<dbReference type="InterPro" id="IPR001810">
    <property type="entry name" value="F-box_dom"/>
</dbReference>
<dbReference type="AlphaFoldDB" id="A0A4P9XRD6"/>
<dbReference type="Proteomes" id="UP000271241">
    <property type="component" value="Unassembled WGS sequence"/>
</dbReference>
<dbReference type="InterPro" id="IPR036767">
    <property type="entry name" value="ApaG_sf"/>
</dbReference>
<dbReference type="Pfam" id="PF04379">
    <property type="entry name" value="DUF525"/>
    <property type="match status" value="1"/>
</dbReference>
<dbReference type="Pfam" id="PF12937">
    <property type="entry name" value="F-box-like"/>
    <property type="match status" value="1"/>
</dbReference>
<sequence>MDRLPPELLVAAWRYLAPETLMSCALVCRRWHTLAKNSTTLWLAFCSAAQLDAGNFHPEWPARRRYLEFRRVFRGYDDVYPIAASIWYRLTRALRELAPCTLHMLNPPADWVKMCRRLDGPFGLSVDPDRSTSRALRLLWLMYQWHDGQGAGYQSEAAGLFGVTFAYENFWSIYWLPMSKVVLVYVAPFSVLVFAKVSFSHTCIGLVRHCDDASYAAMVDRVIEVDRESGCWVDLGPLVDFWERLARDLATGAQDVSFDGVVMRHSSRGYGASRAVTHGVEILVSTVPTHLMRMALCANVYRVRMSLVDPAAVGGSCQLVSRRWIIHYADDTEEHVQGEAVVGEYPVLDGNSICASVSGVAVTSMEGWLRFVPGQIDAPTGEPFEARVAPFRFMPHRTLISSHSTPSL</sequence>
<protein>
    <recommendedName>
        <fullName evidence="5">F-box domain-containing protein</fullName>
    </recommendedName>
</protein>
<dbReference type="SUPFAM" id="SSF81383">
    <property type="entry name" value="F-box domain"/>
    <property type="match status" value="1"/>
</dbReference>
<evidence type="ECO:0000259" key="2">
    <source>
        <dbReference type="PROSITE" id="PS51087"/>
    </source>
</evidence>
<dbReference type="OrthoDB" id="2156010at2759"/>
<organism evidence="3 4">
    <name type="scientific">Thamnocephalis sphaerospora</name>
    <dbReference type="NCBI Taxonomy" id="78915"/>
    <lineage>
        <taxon>Eukaryota</taxon>
        <taxon>Fungi</taxon>
        <taxon>Fungi incertae sedis</taxon>
        <taxon>Zoopagomycota</taxon>
        <taxon>Zoopagomycotina</taxon>
        <taxon>Zoopagomycetes</taxon>
        <taxon>Zoopagales</taxon>
        <taxon>Sigmoideomycetaceae</taxon>
        <taxon>Thamnocephalis</taxon>
    </lineage>
</organism>
<dbReference type="Gene3D" id="1.20.1280.50">
    <property type="match status" value="1"/>
</dbReference>
<dbReference type="SUPFAM" id="SSF110069">
    <property type="entry name" value="ApaG-like"/>
    <property type="match status" value="1"/>
</dbReference>
<dbReference type="PANTHER" id="PTHR47463">
    <property type="entry name" value="F-BOX PROTEIN SKIP16"/>
    <property type="match status" value="1"/>
</dbReference>
<dbReference type="PANTHER" id="PTHR47463:SF2">
    <property type="entry name" value="F-BOX PROTEIN SKIP16"/>
    <property type="match status" value="1"/>
</dbReference>
<gene>
    <name evidence="3" type="ORF">THASP1DRAFT_29559</name>
</gene>
<evidence type="ECO:0000259" key="1">
    <source>
        <dbReference type="PROSITE" id="PS50181"/>
    </source>
</evidence>
<dbReference type="Gene3D" id="2.60.40.1470">
    <property type="entry name" value="ApaG domain"/>
    <property type="match status" value="1"/>
</dbReference>
<dbReference type="PROSITE" id="PS51087">
    <property type="entry name" value="APAG"/>
    <property type="match status" value="1"/>
</dbReference>
<dbReference type="STRING" id="78915.A0A4P9XRD6"/>
<feature type="domain" description="F-box" evidence="1">
    <location>
        <begin position="1"/>
        <end position="45"/>
    </location>
</feature>
<evidence type="ECO:0008006" key="5">
    <source>
        <dbReference type="Google" id="ProtNLM"/>
    </source>
</evidence>
<evidence type="ECO:0000313" key="4">
    <source>
        <dbReference type="Proteomes" id="UP000271241"/>
    </source>
</evidence>
<dbReference type="InterPro" id="IPR007474">
    <property type="entry name" value="ApaG_domain"/>
</dbReference>
<dbReference type="PROSITE" id="PS50181">
    <property type="entry name" value="FBOX"/>
    <property type="match status" value="1"/>
</dbReference>
<proteinExistence type="predicted"/>
<reference evidence="4" key="1">
    <citation type="journal article" date="2018" name="Nat. Microbiol.">
        <title>Leveraging single-cell genomics to expand the fungal tree of life.</title>
        <authorList>
            <person name="Ahrendt S.R."/>
            <person name="Quandt C.A."/>
            <person name="Ciobanu D."/>
            <person name="Clum A."/>
            <person name="Salamov A."/>
            <person name="Andreopoulos B."/>
            <person name="Cheng J.F."/>
            <person name="Woyke T."/>
            <person name="Pelin A."/>
            <person name="Henrissat B."/>
            <person name="Reynolds N.K."/>
            <person name="Benny G.L."/>
            <person name="Smith M.E."/>
            <person name="James T.Y."/>
            <person name="Grigoriev I.V."/>
        </authorList>
    </citation>
    <scope>NUCLEOTIDE SEQUENCE [LARGE SCALE GENOMIC DNA]</scope>
    <source>
        <strain evidence="4">RSA 1356</strain>
    </source>
</reference>
<name>A0A4P9XRD6_9FUNG</name>
<evidence type="ECO:0000313" key="3">
    <source>
        <dbReference type="EMBL" id="RKP08643.1"/>
    </source>
</evidence>
<accession>A0A4P9XRD6</accession>